<dbReference type="Pfam" id="PF01381">
    <property type="entry name" value="HTH_3"/>
    <property type="match status" value="1"/>
</dbReference>
<dbReference type="OrthoDB" id="2311615at2"/>
<reference evidence="2 3" key="1">
    <citation type="submission" date="2015-01" db="EMBL/GenBank/DDBJ databases">
        <title>Comparative genomics of the lactic acid bacteria isolated from the honey bee gut.</title>
        <authorList>
            <person name="Ellegaard K.M."/>
            <person name="Tamarit D."/>
            <person name="Javelind E."/>
            <person name="Olofsson T."/>
            <person name="Andersson S.G."/>
            <person name="Vasquez A."/>
        </authorList>
    </citation>
    <scope>NUCLEOTIDE SEQUENCE [LARGE SCALE GENOMIC DNA]</scope>
    <source>
        <strain evidence="2 3">Hma2</strain>
    </source>
</reference>
<dbReference type="InterPro" id="IPR010982">
    <property type="entry name" value="Lambda_DNA-bd_dom_sf"/>
</dbReference>
<dbReference type="NCBIfam" id="TIGR01716">
    <property type="entry name" value="RGG_Cterm"/>
    <property type="match status" value="1"/>
</dbReference>
<dbReference type="InterPro" id="IPR011990">
    <property type="entry name" value="TPR-like_helical_dom_sf"/>
</dbReference>
<dbReference type="Proteomes" id="UP000033612">
    <property type="component" value="Unassembled WGS sequence"/>
</dbReference>
<accession>A0A0F4LMY8</accession>
<dbReference type="PROSITE" id="PS50943">
    <property type="entry name" value="HTH_CROC1"/>
    <property type="match status" value="1"/>
</dbReference>
<dbReference type="CDD" id="cd00093">
    <property type="entry name" value="HTH_XRE"/>
    <property type="match status" value="1"/>
</dbReference>
<proteinExistence type="predicted"/>
<feature type="domain" description="HTH cro/C1-type" evidence="1">
    <location>
        <begin position="7"/>
        <end position="60"/>
    </location>
</feature>
<gene>
    <name evidence="2" type="ORF">JF75_00570</name>
</gene>
<comment type="caution">
    <text evidence="2">The sequence shown here is derived from an EMBL/GenBank/DDBJ whole genome shotgun (WGS) entry which is preliminary data.</text>
</comment>
<dbReference type="InterPro" id="IPR010057">
    <property type="entry name" value="Transcription_activator_Rgg_C"/>
</dbReference>
<dbReference type="InterPro" id="IPR001387">
    <property type="entry name" value="Cro/C1-type_HTH"/>
</dbReference>
<dbReference type="InterPro" id="IPR053163">
    <property type="entry name" value="HTH-type_regulator_Rgg"/>
</dbReference>
<dbReference type="HOGENOM" id="CLU_072045_2_0_9"/>
<dbReference type="GO" id="GO:0003677">
    <property type="term" value="F:DNA binding"/>
    <property type="evidence" value="ECO:0007669"/>
    <property type="project" value="InterPro"/>
</dbReference>
<evidence type="ECO:0000259" key="1">
    <source>
        <dbReference type="PROSITE" id="PS50943"/>
    </source>
</evidence>
<dbReference type="EMBL" id="JXLH01000002">
    <property type="protein sequence ID" value="KJY59940.1"/>
    <property type="molecule type" value="Genomic_DNA"/>
</dbReference>
<dbReference type="PATRIC" id="fig|1218506.3.peg.85"/>
<dbReference type="STRING" id="1218506.JF75_00570"/>
<protein>
    <submittedName>
        <fullName evidence="2">Transcriptional regulator</fullName>
    </submittedName>
</protein>
<evidence type="ECO:0000313" key="3">
    <source>
        <dbReference type="Proteomes" id="UP000033612"/>
    </source>
</evidence>
<name>A0A0F4LMY8_9LACO</name>
<dbReference type="AlphaFoldDB" id="A0A0F4LMY8"/>
<dbReference type="SUPFAM" id="SSF47413">
    <property type="entry name" value="lambda repressor-like DNA-binding domains"/>
    <property type="match status" value="1"/>
</dbReference>
<keyword evidence="3" id="KW-1185">Reference proteome</keyword>
<sequence>MHSGIEFKQLRKKQHITLKEAAKGICSIQMLSRWENNQGHMDFNRVLKLCERISLSATEYIALAKLDPQDHIALILEESWSNHDKNYLKKLAQAALNKYESSQDPFDLDYAAIACSLYYKTSQHNIFPIAQQNELNHQLSKITVWGHEFLSLFANVIPIISPRIIYQISVQVISNISFIKKAGEGTFHFSIAALFEAVIGLITNSQFKFADKLLTRINQIDLPDNEMLLIVGRKFLNAILTFHNTANDEAAVSIIHFLTNMDMQTTAAYFLQILNQVKALN</sequence>
<dbReference type="Gene3D" id="1.25.40.10">
    <property type="entry name" value="Tetratricopeptide repeat domain"/>
    <property type="match status" value="1"/>
</dbReference>
<dbReference type="SMART" id="SM00530">
    <property type="entry name" value="HTH_XRE"/>
    <property type="match status" value="1"/>
</dbReference>
<dbReference type="RefSeq" id="WP_046331361.1">
    <property type="nucleotide sequence ID" value="NZ_JBHTBO010000013.1"/>
</dbReference>
<dbReference type="Pfam" id="PF21259">
    <property type="entry name" value="Rgg_C"/>
    <property type="match status" value="1"/>
</dbReference>
<organism evidence="2 3">
    <name type="scientific">Lactobacillus kimbladii</name>
    <dbReference type="NCBI Taxonomy" id="1218506"/>
    <lineage>
        <taxon>Bacteria</taxon>
        <taxon>Bacillati</taxon>
        <taxon>Bacillota</taxon>
        <taxon>Bacilli</taxon>
        <taxon>Lactobacillales</taxon>
        <taxon>Lactobacillaceae</taxon>
        <taxon>Lactobacillus</taxon>
    </lineage>
</organism>
<dbReference type="PANTHER" id="PTHR37038">
    <property type="entry name" value="TRANSCRIPTIONAL REGULATOR-RELATED"/>
    <property type="match status" value="1"/>
</dbReference>
<evidence type="ECO:0000313" key="2">
    <source>
        <dbReference type="EMBL" id="KJY59940.1"/>
    </source>
</evidence>